<dbReference type="InterPro" id="IPR010730">
    <property type="entry name" value="HET"/>
</dbReference>
<accession>A0AAD4ETD0</accession>
<evidence type="ECO:0000256" key="1">
    <source>
        <dbReference type="SAM" id="MobiDB-lite"/>
    </source>
</evidence>
<organism evidence="3 4">
    <name type="scientific">Staphylotrichum longicolle</name>
    <dbReference type="NCBI Taxonomy" id="669026"/>
    <lineage>
        <taxon>Eukaryota</taxon>
        <taxon>Fungi</taxon>
        <taxon>Dikarya</taxon>
        <taxon>Ascomycota</taxon>
        <taxon>Pezizomycotina</taxon>
        <taxon>Sordariomycetes</taxon>
        <taxon>Sordariomycetidae</taxon>
        <taxon>Sordariales</taxon>
        <taxon>Chaetomiaceae</taxon>
        <taxon>Staphylotrichum</taxon>
    </lineage>
</organism>
<feature type="region of interest" description="Disordered" evidence="1">
    <location>
        <begin position="595"/>
        <end position="628"/>
    </location>
</feature>
<feature type="region of interest" description="Disordered" evidence="1">
    <location>
        <begin position="1"/>
        <end position="21"/>
    </location>
</feature>
<feature type="domain" description="Heterokaryon incompatibility" evidence="2">
    <location>
        <begin position="257"/>
        <end position="354"/>
    </location>
</feature>
<dbReference type="PANTHER" id="PTHR33112">
    <property type="entry name" value="DOMAIN PROTEIN, PUTATIVE-RELATED"/>
    <property type="match status" value="1"/>
</dbReference>
<keyword evidence="4" id="KW-1185">Reference proteome</keyword>
<reference evidence="3" key="1">
    <citation type="submission" date="2023-02" db="EMBL/GenBank/DDBJ databases">
        <authorList>
            <person name="Palmer J.M."/>
        </authorList>
    </citation>
    <scope>NUCLEOTIDE SEQUENCE</scope>
    <source>
        <strain evidence="3">FW57</strain>
    </source>
</reference>
<dbReference type="AlphaFoldDB" id="A0AAD4ETD0"/>
<sequence>MSSSNSSPFNSKSPLGHPQPETLDLEAALNRAHALYEGARRLQNTRQLVACRARSADAPAYLRDFYFVASLGRRLSETPRGDCRLCDFFRLHATANDASSEGGTATSSSYKLLAVSASESHLFQAPRKDARGNWIPRAGWDALEDNVFLAVVPEVKGVPRTALPLRWLETELPRRGAIYRLAQMESERQQRVVVLPRELKAEADMRWAMGSLRACVKNHRGCCAPRKTPGAAMRGFRVIDCTKTPAVVVEVPWSERYVALSYVWGPSTEDWPRTVTDAVHVTKAMGERYFWVDRLCIDQSNFDEKMELISRMDDIYAGAEFTIVNVAGDATTGLPGVLETPRTPQPRVELDRTPHTPTTPANVRKETEGHTMWLDTYRHGLNSTMKIDLNKLLSLGEDKEQANKYGITVDHLDFFKDSAKKMDVPFDEFMQHQQRLATQVGITLPELVPYFQRMFAADSNLPDNSPLPPLTRSQNQKDHTTTTSTNQPLRPTTTPSPHTPNKPLVLISTLPDPRHAIRHSAWSTRGWTYQEGALSRRRLVFTRGQLYWECRAMAVHESVALPLRALHVPDATKRHLRFADYMLAGVFGDGVGGGGGGGGGGMPEVRYGWSSSSSSSKEDHGDGHGVEDEVGRLDAHIRAYTARRLTDEGDSLNAFLGVAARYVRREEDGGLGLVQGIPVWKGLCADGRTPGLQHTFALGVSVWFHRAPPVERRAEFYVADCPRRGRFPSWSWIGWEGCAKFNGDNMVFSAARGPESDGEDEDEEYDDDNVNDNAHMDFFMAMLRPEWATSVNRLWSAEMLLHSEDGSYSTLLSGVVPYLKDFSGGGKNANKKWLLTIKDPLVVKHLRMMYSSRGRWKQLMGKTAEVHLSIPMTEAELAEGHKAGTLVSVLLFASTVPFVWDGRARFLILRRVDDAGRNWERIGRLALTMEEWMMDRYKDAEDMVRDLPSSRNFNCYKDDGHQLFDFGYTKCYSIYYCLDA</sequence>
<gene>
    <name evidence="3" type="ORF">NEMBOFW57_006647</name>
</gene>
<proteinExistence type="predicted"/>
<dbReference type="Proteomes" id="UP001197093">
    <property type="component" value="Unassembled WGS sequence"/>
</dbReference>
<dbReference type="PANTHER" id="PTHR33112:SF1">
    <property type="entry name" value="HETEROKARYON INCOMPATIBILITY DOMAIN-CONTAINING PROTEIN"/>
    <property type="match status" value="1"/>
</dbReference>
<feature type="compositionally biased region" description="Low complexity" evidence="1">
    <location>
        <begin position="1"/>
        <end position="14"/>
    </location>
</feature>
<evidence type="ECO:0000313" key="3">
    <source>
        <dbReference type="EMBL" id="KAG7287142.1"/>
    </source>
</evidence>
<feature type="region of interest" description="Disordered" evidence="1">
    <location>
        <begin position="335"/>
        <end position="363"/>
    </location>
</feature>
<evidence type="ECO:0000313" key="4">
    <source>
        <dbReference type="Proteomes" id="UP001197093"/>
    </source>
</evidence>
<dbReference type="Pfam" id="PF06985">
    <property type="entry name" value="HET"/>
    <property type="match status" value="1"/>
</dbReference>
<evidence type="ECO:0000259" key="2">
    <source>
        <dbReference type="Pfam" id="PF06985"/>
    </source>
</evidence>
<protein>
    <recommendedName>
        <fullName evidence="2">Heterokaryon incompatibility domain-containing protein</fullName>
    </recommendedName>
</protein>
<comment type="caution">
    <text evidence="3">The sequence shown here is derived from an EMBL/GenBank/DDBJ whole genome shotgun (WGS) entry which is preliminary data.</text>
</comment>
<feature type="compositionally biased region" description="Basic and acidic residues" evidence="1">
    <location>
        <begin position="616"/>
        <end position="628"/>
    </location>
</feature>
<name>A0AAD4ETD0_9PEZI</name>
<dbReference type="EMBL" id="JAHCVI010000003">
    <property type="protein sequence ID" value="KAG7287142.1"/>
    <property type="molecule type" value="Genomic_DNA"/>
</dbReference>
<feature type="region of interest" description="Disordered" evidence="1">
    <location>
        <begin position="461"/>
        <end position="505"/>
    </location>
</feature>
<feature type="compositionally biased region" description="Polar residues" evidence="1">
    <location>
        <begin position="481"/>
        <end position="496"/>
    </location>
</feature>